<proteinExistence type="predicted"/>
<dbReference type="SUPFAM" id="SSF118251">
    <property type="entry name" value="Variant surface glycoprotein MITAT 1.2, VSG 221, C-terminal domain"/>
    <property type="match status" value="1"/>
</dbReference>
<dbReference type="Gene3D" id="3.90.150.10">
    <property type="entry name" value="Variant Surface Glycoprotein, subunit A domain 1"/>
    <property type="match status" value="1"/>
</dbReference>
<protein>
    <submittedName>
        <fullName evidence="12">Variant surface glycoprotein 1125.26</fullName>
    </submittedName>
    <submittedName>
        <fullName evidence="11">Variant surface glycoprotein 637</fullName>
    </submittedName>
</protein>
<dbReference type="InterPro" id="IPR001812">
    <property type="entry name" value="Trypano_VSG_A_N_dom"/>
</dbReference>
<feature type="compositionally biased region" description="Basic and acidic residues" evidence="8">
    <location>
        <begin position="435"/>
        <end position="450"/>
    </location>
</feature>
<comment type="function">
    <text evidence="1">VSG forms a coat on the surface of the parasite. The trypanosome evades the immune response of the host by expressing a series of antigenically distinct VSGs from an estimated 1000 VSG genes.</text>
</comment>
<dbReference type="GO" id="GO:0005886">
    <property type="term" value="C:plasma membrane"/>
    <property type="evidence" value="ECO:0007669"/>
    <property type="project" value="UniProtKB-SubCell"/>
</dbReference>
<evidence type="ECO:0000259" key="10">
    <source>
        <dbReference type="Pfam" id="PF00913"/>
    </source>
</evidence>
<keyword evidence="7" id="KW-0449">Lipoprotein</keyword>
<reference evidence="11" key="1">
    <citation type="submission" date="2013-02" db="EMBL/GenBank/DDBJ databases">
        <authorList>
            <person name="Cross G.A.M."/>
            <person name="Kim H.-S."/>
            <person name="Wickstead B."/>
        </authorList>
    </citation>
    <scope>NUCLEOTIDE SEQUENCE</scope>
    <source>
        <strain evidence="11">Lister 427</strain>
    </source>
</reference>
<feature type="region of interest" description="Disordered" evidence="8">
    <location>
        <begin position="435"/>
        <end position="457"/>
    </location>
</feature>
<evidence type="ECO:0000313" key="11">
    <source>
        <dbReference type="EMBL" id="AGH61193.1"/>
    </source>
</evidence>
<dbReference type="InterPro" id="IPR027446">
    <property type="entry name" value="VSG_C_dom_sf"/>
</dbReference>
<keyword evidence="6" id="KW-0325">Glycoprotein</keyword>
<name>M4SXJ6_9TRYP</name>
<dbReference type="VEuPathDB" id="TriTrypDB:Tb427_000633600"/>
<evidence type="ECO:0000256" key="6">
    <source>
        <dbReference type="ARBA" id="ARBA00023180"/>
    </source>
</evidence>
<dbReference type="Gene3D" id="1.10.470.10">
    <property type="entry name" value="Variant Surface Glycoprotein, subunit A, domain 2"/>
    <property type="match status" value="1"/>
</dbReference>
<keyword evidence="4" id="KW-0336">GPI-anchor</keyword>
<keyword evidence="5" id="KW-0472">Membrane</keyword>
<sequence>MAELTLLRGIFALAITAPALAAEQGAILAASWEPLCELSAELKKTPKLTQALVDRTTENIEAAQLQAAKLEVYTLKLATTADARGLMPFLYGSKRNIMAAATSTREHLRKAILLQATAATAAGHIDEFADLLLANAQSTSLSCIGTTGNNVIAASTAKPRMAGCTHLPVDTLRASFSEGAPKANKIGLGADSSVQTHTTDTKCILTGTGAATDMFNSGSSHGAGALILAGGTIEITETSTKLKARKPASDCSKPNNAIEATLCLLPDLGAADKETQRQTGNHAVDQIKQNEDFPDYLKQANRDKATSSQTDTTATGANTTASFASNFWELVDDTEIPAEATRTINNRKLRDINSLKELHLAAIYYQTQTWNKLAEQAATIKNLREESEKHGEKLAESACAAAKDSKDDCDKLKNRGCTFNDKAKKCELKKEVKSELENAKQEAGGHDDKTNTSTTGSNSFAINKTPLLFAFLLF</sequence>
<evidence type="ECO:0000256" key="2">
    <source>
        <dbReference type="ARBA" id="ARBA00004609"/>
    </source>
</evidence>
<reference evidence="12" key="3">
    <citation type="submission" date="2016-08" db="EMBL/GenBank/DDBJ databases">
        <title>VSG repertoire of Trypanosoma brucei EATRO 1125.</title>
        <authorList>
            <person name="Cross G.A."/>
        </authorList>
    </citation>
    <scope>NUCLEOTIDE SEQUENCE</scope>
    <source>
        <strain evidence="12">EATRO 1125</strain>
    </source>
</reference>
<evidence type="ECO:0000256" key="1">
    <source>
        <dbReference type="ARBA" id="ARBA00002523"/>
    </source>
</evidence>
<evidence type="ECO:0000256" key="4">
    <source>
        <dbReference type="ARBA" id="ARBA00022622"/>
    </source>
</evidence>
<dbReference type="EMBL" id="KX698623">
    <property type="protein sequence ID" value="APD72579.1"/>
    <property type="molecule type" value="Genomic_DNA"/>
</dbReference>
<dbReference type="EMBL" id="KC613762">
    <property type="protein sequence ID" value="AGH61193.1"/>
    <property type="molecule type" value="Genomic_DNA"/>
</dbReference>
<comment type="subcellular location">
    <subcellularLocation>
        <location evidence="2">Cell membrane</location>
        <topology evidence="2">Lipid-anchor</topology>
        <topology evidence="2">GPI-anchor</topology>
    </subcellularLocation>
</comment>
<feature type="signal peptide" evidence="9">
    <location>
        <begin position="1"/>
        <end position="21"/>
    </location>
</feature>
<keyword evidence="3" id="KW-1003">Cell membrane</keyword>
<evidence type="ECO:0000256" key="7">
    <source>
        <dbReference type="ARBA" id="ARBA00023288"/>
    </source>
</evidence>
<dbReference type="GO" id="GO:0098552">
    <property type="term" value="C:side of membrane"/>
    <property type="evidence" value="ECO:0007669"/>
    <property type="project" value="UniProtKB-KW"/>
</dbReference>
<evidence type="ECO:0000256" key="3">
    <source>
        <dbReference type="ARBA" id="ARBA00022475"/>
    </source>
</evidence>
<evidence type="ECO:0000256" key="5">
    <source>
        <dbReference type="ARBA" id="ARBA00023136"/>
    </source>
</evidence>
<keyword evidence="9" id="KW-0732">Signal</keyword>
<evidence type="ECO:0000313" key="12">
    <source>
        <dbReference type="EMBL" id="APD72579.1"/>
    </source>
</evidence>
<evidence type="ECO:0000256" key="8">
    <source>
        <dbReference type="SAM" id="MobiDB-lite"/>
    </source>
</evidence>
<accession>M4SXJ6</accession>
<dbReference type="SUPFAM" id="SSF58087">
    <property type="entry name" value="Variant surface glycoprotein (N-terminal domain)"/>
    <property type="match status" value="1"/>
</dbReference>
<feature type="domain" description="Trypanosome variant surface glycoprotein A-type N-terminal" evidence="10">
    <location>
        <begin position="13"/>
        <end position="366"/>
    </location>
</feature>
<evidence type="ECO:0000256" key="9">
    <source>
        <dbReference type="SAM" id="SignalP"/>
    </source>
</evidence>
<dbReference type="GO" id="GO:0042783">
    <property type="term" value="P:symbiont-mediated evasion of host immune response"/>
    <property type="evidence" value="ECO:0007669"/>
    <property type="project" value="InterPro"/>
</dbReference>
<dbReference type="Pfam" id="PF00913">
    <property type="entry name" value="Trypan_glycop"/>
    <property type="match status" value="1"/>
</dbReference>
<reference evidence="11" key="2">
    <citation type="journal article" date="2014" name="Mol. Biochem. Parasitol.">
        <title>Capturing the variant surface glycoprotein repertoire (the VSGnome) of Trypanosoma brucei Lister 427.</title>
        <authorList>
            <person name="Cross G.A."/>
            <person name="Kim H.S."/>
            <person name="Wickstead B."/>
        </authorList>
    </citation>
    <scope>NUCLEOTIDE SEQUENCE</scope>
    <source>
        <strain evidence="11">Lister 427</strain>
    </source>
</reference>
<dbReference type="AlphaFoldDB" id="M4SXJ6"/>
<organism evidence="11">
    <name type="scientific">Trypanosoma brucei</name>
    <dbReference type="NCBI Taxonomy" id="5691"/>
    <lineage>
        <taxon>Eukaryota</taxon>
        <taxon>Discoba</taxon>
        <taxon>Euglenozoa</taxon>
        <taxon>Kinetoplastea</taxon>
        <taxon>Metakinetoplastina</taxon>
        <taxon>Trypanosomatida</taxon>
        <taxon>Trypanosomatidae</taxon>
        <taxon>Trypanosoma</taxon>
    </lineage>
</organism>
<feature type="chain" id="PRO_5004057571" evidence="9">
    <location>
        <begin position="22"/>
        <end position="474"/>
    </location>
</feature>